<evidence type="ECO:0000313" key="3">
    <source>
        <dbReference type="Proteomes" id="UP000654471"/>
    </source>
</evidence>
<evidence type="ECO:0000256" key="1">
    <source>
        <dbReference type="SAM" id="MobiDB-lite"/>
    </source>
</evidence>
<feature type="compositionally biased region" description="Low complexity" evidence="1">
    <location>
        <begin position="23"/>
        <end position="32"/>
    </location>
</feature>
<keyword evidence="3" id="KW-1185">Reference proteome</keyword>
<comment type="caution">
    <text evidence="2">The sequence shown here is derived from an EMBL/GenBank/DDBJ whole genome shotgun (WGS) entry which is preliminary data.</text>
</comment>
<feature type="region of interest" description="Disordered" evidence="1">
    <location>
        <begin position="1"/>
        <end position="32"/>
    </location>
</feature>
<dbReference type="EMBL" id="BMRP01000017">
    <property type="protein sequence ID" value="GGU76579.1"/>
    <property type="molecule type" value="Genomic_DNA"/>
</dbReference>
<dbReference type="Proteomes" id="UP000654471">
    <property type="component" value="Unassembled WGS sequence"/>
</dbReference>
<sequence>MPPYSPGYAPPADLGPAPGPGTGSRAGAARVAARTRSIRLGYGRPAVRTARIPRRVDRTVRRWGEKARPYFTVRPCPLDGRRPRAPGMTLPPPAPGPPRPALPAPRGALRGVFPAPAAIPSGGGRGSGRPVFGGAAPSLTTASRNCHVHRRKRGKSWLCWQ</sequence>
<feature type="compositionally biased region" description="Pro residues" evidence="1">
    <location>
        <begin position="89"/>
        <end position="103"/>
    </location>
</feature>
<name>A0ABQ2VCQ4_9ACTN</name>
<proteinExistence type="predicted"/>
<organism evidence="2 3">
    <name type="scientific">Streptomyces albospinus</name>
    <dbReference type="NCBI Taxonomy" id="285515"/>
    <lineage>
        <taxon>Bacteria</taxon>
        <taxon>Bacillati</taxon>
        <taxon>Actinomycetota</taxon>
        <taxon>Actinomycetes</taxon>
        <taxon>Kitasatosporales</taxon>
        <taxon>Streptomycetaceae</taxon>
        <taxon>Streptomyces</taxon>
    </lineage>
</organism>
<protein>
    <submittedName>
        <fullName evidence="2">Uncharacterized protein</fullName>
    </submittedName>
</protein>
<gene>
    <name evidence="2" type="ORF">GCM10010211_48260</name>
</gene>
<accession>A0ABQ2VCQ4</accession>
<evidence type="ECO:0000313" key="2">
    <source>
        <dbReference type="EMBL" id="GGU76579.1"/>
    </source>
</evidence>
<feature type="region of interest" description="Disordered" evidence="1">
    <location>
        <begin position="72"/>
        <end position="105"/>
    </location>
</feature>
<reference evidence="3" key="1">
    <citation type="journal article" date="2019" name="Int. J. Syst. Evol. Microbiol.">
        <title>The Global Catalogue of Microorganisms (GCM) 10K type strain sequencing project: providing services to taxonomists for standard genome sequencing and annotation.</title>
        <authorList>
            <consortium name="The Broad Institute Genomics Platform"/>
            <consortium name="The Broad Institute Genome Sequencing Center for Infectious Disease"/>
            <person name="Wu L."/>
            <person name="Ma J."/>
        </authorList>
    </citation>
    <scope>NUCLEOTIDE SEQUENCE [LARGE SCALE GENOMIC DNA]</scope>
    <source>
        <strain evidence="3">JCM 3399</strain>
    </source>
</reference>